<evidence type="ECO:0000256" key="1">
    <source>
        <dbReference type="SAM" id="MobiDB-lite"/>
    </source>
</evidence>
<accession>A0A9X1Z5P9</accession>
<dbReference type="Proteomes" id="UP001139408">
    <property type="component" value="Unassembled WGS sequence"/>
</dbReference>
<feature type="compositionally biased region" description="Polar residues" evidence="1">
    <location>
        <begin position="268"/>
        <end position="277"/>
    </location>
</feature>
<organism evidence="2 3">
    <name type="scientific">Shewanella algicola</name>
    <dbReference type="NCBI Taxonomy" id="640633"/>
    <lineage>
        <taxon>Bacteria</taxon>
        <taxon>Pseudomonadati</taxon>
        <taxon>Pseudomonadota</taxon>
        <taxon>Gammaproteobacteria</taxon>
        <taxon>Alteromonadales</taxon>
        <taxon>Shewanellaceae</taxon>
        <taxon>Shewanella</taxon>
    </lineage>
</organism>
<evidence type="ECO:0008006" key="4">
    <source>
        <dbReference type="Google" id="ProtNLM"/>
    </source>
</evidence>
<sequence>MVGHLPRVLTLITVMIVALTLSACGDERPEQIAKYQQLTQQRLKLLSTSLDGDQLRNANLLKQYTSILAKRQPDLAPLLNELAKDAGTDGPMFQSLTRRYKDLSNSANFVDLDQQLAEAQNVYQAADTSLYNDMLSDPVNVVADMSQGQLARVNAISREAEALANGTDGTEPGSQLVGNPAYGSWQTGSNGTSFWAWYGMYAMFSNFTRPIYYDNWSSRRGYSYYNDVGRYRYTSPKQATSQAKTFEQTKKRFDSQGKRFDSPYAKTRTGSTTLSRQSTSAPKPSSTTRTASSSSKFRSNYSKDSSFRNSSSRTSRGVSRGK</sequence>
<evidence type="ECO:0000313" key="3">
    <source>
        <dbReference type="Proteomes" id="UP001139408"/>
    </source>
</evidence>
<comment type="caution">
    <text evidence="2">The sequence shown here is derived from an EMBL/GenBank/DDBJ whole genome shotgun (WGS) entry which is preliminary data.</text>
</comment>
<keyword evidence="3" id="KW-1185">Reference proteome</keyword>
<dbReference type="AlphaFoldDB" id="A0A9X1Z5P9"/>
<name>A0A9X1Z5P9_9GAMM</name>
<feature type="compositionally biased region" description="Low complexity" evidence="1">
    <location>
        <begin position="278"/>
        <end position="322"/>
    </location>
</feature>
<dbReference type="EMBL" id="JAKILJ010000001">
    <property type="protein sequence ID" value="MCL1103832.1"/>
    <property type="molecule type" value="Genomic_DNA"/>
</dbReference>
<gene>
    <name evidence="2" type="ORF">L2749_00915</name>
</gene>
<evidence type="ECO:0000313" key="2">
    <source>
        <dbReference type="EMBL" id="MCL1103832.1"/>
    </source>
</evidence>
<dbReference type="PROSITE" id="PS51257">
    <property type="entry name" value="PROKAR_LIPOPROTEIN"/>
    <property type="match status" value="1"/>
</dbReference>
<proteinExistence type="predicted"/>
<feature type="compositionally biased region" description="Polar residues" evidence="1">
    <location>
        <begin position="236"/>
        <end position="246"/>
    </location>
</feature>
<reference evidence="2" key="1">
    <citation type="submission" date="2022-01" db="EMBL/GenBank/DDBJ databases">
        <title>Whole genome-based taxonomy of the Shewanellaceae.</title>
        <authorList>
            <person name="Martin-Rodriguez A.J."/>
        </authorList>
    </citation>
    <scope>NUCLEOTIDE SEQUENCE</scope>
    <source>
        <strain evidence="2">DSM 23803</strain>
    </source>
</reference>
<protein>
    <recommendedName>
        <fullName evidence="4">DUF3300 domain-containing protein</fullName>
    </recommendedName>
</protein>
<feature type="region of interest" description="Disordered" evidence="1">
    <location>
        <begin position="236"/>
        <end position="322"/>
    </location>
</feature>
<dbReference type="RefSeq" id="WP_188923568.1">
    <property type="nucleotide sequence ID" value="NZ_BMQI01000001.1"/>
</dbReference>
<feature type="compositionally biased region" description="Basic and acidic residues" evidence="1">
    <location>
        <begin position="247"/>
        <end position="261"/>
    </location>
</feature>